<feature type="region of interest" description="Disordered" evidence="1">
    <location>
        <begin position="103"/>
        <end position="123"/>
    </location>
</feature>
<dbReference type="Pfam" id="PF13701">
    <property type="entry name" value="DDE_Tnp_1_4"/>
    <property type="match status" value="1"/>
</dbReference>
<feature type="domain" description="Transposase DDE" evidence="2">
    <location>
        <begin position="13"/>
        <end position="280"/>
    </location>
</feature>
<dbReference type="KEGG" id="dbk:DGMP_29160"/>
<proteinExistence type="predicted"/>
<protein>
    <recommendedName>
        <fullName evidence="2">Transposase DDE domain-containing protein</fullName>
    </recommendedName>
</protein>
<feature type="compositionally biased region" description="Basic and acidic residues" evidence="1">
    <location>
        <begin position="109"/>
        <end position="120"/>
    </location>
</feature>
<dbReference type="InterPro" id="IPR047960">
    <property type="entry name" value="Transpos_IS1380"/>
</dbReference>
<dbReference type="AlphaFoldDB" id="A0A8D5JE93"/>
<dbReference type="NCBIfam" id="NF033539">
    <property type="entry name" value="transpos_IS1380"/>
    <property type="match status" value="1"/>
</dbReference>
<name>A0A8D5JE93_9BACT</name>
<dbReference type="Proteomes" id="UP000826725">
    <property type="component" value="Chromosome"/>
</dbReference>
<reference evidence="3" key="1">
    <citation type="submission" date="2020-09" db="EMBL/GenBank/DDBJ databases">
        <title>Desulfogranum mesoprofundum gen. nov., sp. nov., a novel mesophilic, sulfate-reducing chemolithoautotroph isolated from a deep-sea hydrothermal vent chimney in the Suiyo Seamount.</title>
        <authorList>
            <person name="Hashimoto Y."/>
            <person name="Nakagawa S."/>
        </authorList>
    </citation>
    <scope>NUCLEOTIDE SEQUENCE</scope>
    <source>
        <strain evidence="3">KT2</strain>
    </source>
</reference>
<keyword evidence="4" id="KW-1185">Reference proteome</keyword>
<evidence type="ECO:0000313" key="4">
    <source>
        <dbReference type="Proteomes" id="UP000826725"/>
    </source>
</evidence>
<dbReference type="EMBL" id="AP024086">
    <property type="protein sequence ID" value="BCL62223.1"/>
    <property type="molecule type" value="Genomic_DNA"/>
</dbReference>
<organism evidence="3 4">
    <name type="scientific">Desulfomarina profundi</name>
    <dbReference type="NCBI Taxonomy" id="2772557"/>
    <lineage>
        <taxon>Bacteria</taxon>
        <taxon>Pseudomonadati</taxon>
        <taxon>Thermodesulfobacteriota</taxon>
        <taxon>Desulfobulbia</taxon>
        <taxon>Desulfobulbales</taxon>
        <taxon>Desulfobulbaceae</taxon>
        <taxon>Desulfomarina</taxon>
    </lineage>
</organism>
<evidence type="ECO:0000259" key="2">
    <source>
        <dbReference type="Pfam" id="PF13701"/>
    </source>
</evidence>
<accession>A0A8D5JE93</accession>
<sequence length="283" mass="31866">MKTECTQIKSRFQALGKREIRADFDWGSISSDGGALLLREVENRTAIVRRFAECFTDFRDPRRIEHDVVSLVSQRVFGLALGYEDLNDHDELSKDQMLAVAVGKSDPTGNDRKSLKDKGKPLAGKSTLNRLELSAQGDLSGSMYKKIGLDEEKVDNLLVDIFLESTPIAPPQIILDVDATDDPLHGNQEGRFFHGYYKAYCYLPLYIFCGEHLLCARLRTADNDAASRTVEELAPIVERIRNRWPNTQIVVRGDSGFCREELMSWCEDNDVDFVLGVAKKTAD</sequence>
<evidence type="ECO:0000313" key="3">
    <source>
        <dbReference type="EMBL" id="BCL62223.1"/>
    </source>
</evidence>
<gene>
    <name evidence="3" type="ORF">DGMP_29160</name>
</gene>
<evidence type="ECO:0000256" key="1">
    <source>
        <dbReference type="SAM" id="MobiDB-lite"/>
    </source>
</evidence>
<dbReference type="InterPro" id="IPR025668">
    <property type="entry name" value="Tnp_DDE_dom"/>
</dbReference>